<evidence type="ECO:0000313" key="2">
    <source>
        <dbReference type="Proteomes" id="UP000707356"/>
    </source>
</evidence>
<dbReference type="EMBL" id="JAHHHV010000019">
    <property type="protein sequence ID" value="MBW4464714.1"/>
    <property type="molecule type" value="Genomic_DNA"/>
</dbReference>
<reference evidence="1" key="2">
    <citation type="journal article" date="2022" name="Microbiol. Resour. Announc.">
        <title>Metagenome Sequencing to Explore Phylogenomics of Terrestrial Cyanobacteria.</title>
        <authorList>
            <person name="Ward R.D."/>
            <person name="Stajich J.E."/>
            <person name="Johansen J.R."/>
            <person name="Huntemann M."/>
            <person name="Clum A."/>
            <person name="Foster B."/>
            <person name="Foster B."/>
            <person name="Roux S."/>
            <person name="Palaniappan K."/>
            <person name="Varghese N."/>
            <person name="Mukherjee S."/>
            <person name="Reddy T.B.K."/>
            <person name="Daum C."/>
            <person name="Copeland A."/>
            <person name="Chen I.A."/>
            <person name="Ivanova N.N."/>
            <person name="Kyrpides N.C."/>
            <person name="Shapiro N."/>
            <person name="Eloe-Fadrosh E.A."/>
            <person name="Pietrasiak N."/>
        </authorList>
    </citation>
    <scope>NUCLEOTIDE SEQUENCE</scope>
    <source>
        <strain evidence="1">GSE-TBD4-15B</strain>
    </source>
</reference>
<protein>
    <submittedName>
        <fullName evidence="1">Uncharacterized protein</fullName>
    </submittedName>
</protein>
<dbReference type="Proteomes" id="UP000707356">
    <property type="component" value="Unassembled WGS sequence"/>
</dbReference>
<sequence length="147" mass="16730">MGKFINLNNTHIIDIADIQSVEFRAKAIGTLYGNSQLAKRYTQLTGKEISDYPGTKFKGTYDQIEIELKSGHVIIIDDFDLKKLKEYLLSLLESVVHFECAKVKYRKPDASVSIDGEIEVKARLETGDYPLDLALRNYETIDVKIEK</sequence>
<gene>
    <name evidence="1" type="ORF">KME07_04645</name>
</gene>
<proteinExistence type="predicted"/>
<reference evidence="1" key="1">
    <citation type="submission" date="2021-05" db="EMBL/GenBank/DDBJ databases">
        <authorList>
            <person name="Pietrasiak N."/>
            <person name="Ward R."/>
            <person name="Stajich J.E."/>
            <person name="Kurbessoian T."/>
        </authorList>
    </citation>
    <scope>NUCLEOTIDE SEQUENCE</scope>
    <source>
        <strain evidence="1">GSE-TBD4-15B</strain>
    </source>
</reference>
<accession>A0A951U3J1</accession>
<comment type="caution">
    <text evidence="1">The sequence shown here is derived from an EMBL/GenBank/DDBJ whole genome shotgun (WGS) entry which is preliminary data.</text>
</comment>
<evidence type="ECO:0000313" key="1">
    <source>
        <dbReference type="EMBL" id="MBW4464714.1"/>
    </source>
</evidence>
<organism evidence="1 2">
    <name type="scientific">Pegethrix bostrychoides GSE-TBD4-15B</name>
    <dbReference type="NCBI Taxonomy" id="2839662"/>
    <lineage>
        <taxon>Bacteria</taxon>
        <taxon>Bacillati</taxon>
        <taxon>Cyanobacteriota</taxon>
        <taxon>Cyanophyceae</taxon>
        <taxon>Oculatellales</taxon>
        <taxon>Oculatellaceae</taxon>
        <taxon>Pegethrix</taxon>
    </lineage>
</organism>
<name>A0A951U3J1_9CYAN</name>
<dbReference type="AlphaFoldDB" id="A0A951U3J1"/>